<feature type="domain" description="DUF4145" evidence="1">
    <location>
        <begin position="81"/>
        <end position="165"/>
    </location>
</feature>
<name>A0ABV5D1R9_9ACTN</name>
<accession>A0ABV5D1R9</accession>
<evidence type="ECO:0000313" key="3">
    <source>
        <dbReference type="Proteomes" id="UP001582793"/>
    </source>
</evidence>
<comment type="caution">
    <text evidence="2">The sequence shown here is derived from an EMBL/GenBank/DDBJ whole genome shotgun (WGS) entry which is preliminary data.</text>
</comment>
<gene>
    <name evidence="2" type="ORF">AAFH96_33580</name>
</gene>
<evidence type="ECO:0000259" key="1">
    <source>
        <dbReference type="Pfam" id="PF13643"/>
    </source>
</evidence>
<dbReference type="EMBL" id="JBCGDC010000185">
    <property type="protein sequence ID" value="MFB6397976.1"/>
    <property type="molecule type" value="Genomic_DNA"/>
</dbReference>
<keyword evidence="3" id="KW-1185">Reference proteome</keyword>
<proteinExistence type="predicted"/>
<organism evidence="2 3">
    <name type="scientific">Polymorphospora lycopeni</name>
    <dbReference type="NCBI Taxonomy" id="3140240"/>
    <lineage>
        <taxon>Bacteria</taxon>
        <taxon>Bacillati</taxon>
        <taxon>Actinomycetota</taxon>
        <taxon>Actinomycetes</taxon>
        <taxon>Micromonosporales</taxon>
        <taxon>Micromonosporaceae</taxon>
        <taxon>Polymorphospora</taxon>
    </lineage>
</organism>
<dbReference type="InterPro" id="IPR025285">
    <property type="entry name" value="DUF4145"/>
</dbReference>
<evidence type="ECO:0000313" key="2">
    <source>
        <dbReference type="EMBL" id="MFB6397976.1"/>
    </source>
</evidence>
<sequence>MLVDTCPRCGARAQFEVVWIGKPGSWSRERYPAALVCIACGSPVAGDVSERGHHILGLWADRVTGKEFPDVPRHIAETADEAHRCHSIKAYRAAVLLARSVIEATAKEKEITNGSLIKKIDEMFDRRLIREHVKDGAHEVRHLGNDMAHGDFIDPVDAEESGLILTLMSELLEEVFQSVARVQRARDLRAAKVTGSGA</sequence>
<dbReference type="RefSeq" id="WP_375736886.1">
    <property type="nucleotide sequence ID" value="NZ_JBCGDC010000185.1"/>
</dbReference>
<reference evidence="2 3" key="1">
    <citation type="submission" date="2024-04" db="EMBL/GenBank/DDBJ databases">
        <title>Polymorphospora sp. isolated from Baiyangdian Lake in Xiong'an New Area.</title>
        <authorList>
            <person name="Zhang X."/>
            <person name="Liu J."/>
        </authorList>
    </citation>
    <scope>NUCLEOTIDE SEQUENCE [LARGE SCALE GENOMIC DNA]</scope>
    <source>
        <strain evidence="2 3">2-325</strain>
    </source>
</reference>
<dbReference type="Pfam" id="PF13643">
    <property type="entry name" value="DUF4145"/>
    <property type="match status" value="1"/>
</dbReference>
<dbReference type="Proteomes" id="UP001582793">
    <property type="component" value="Unassembled WGS sequence"/>
</dbReference>
<protein>
    <submittedName>
        <fullName evidence="2">DUF4145 domain-containing protein</fullName>
    </submittedName>
</protein>